<evidence type="ECO:0000256" key="1">
    <source>
        <dbReference type="ARBA" id="ARBA00010838"/>
    </source>
</evidence>
<proteinExistence type="inferred from homology"/>
<feature type="region of interest" description="Disordered" evidence="2">
    <location>
        <begin position="4264"/>
        <end position="4296"/>
    </location>
</feature>
<feature type="region of interest" description="Disordered" evidence="2">
    <location>
        <begin position="774"/>
        <end position="1022"/>
    </location>
</feature>
<feature type="region of interest" description="Disordered" evidence="2">
    <location>
        <begin position="2371"/>
        <end position="2391"/>
    </location>
</feature>
<dbReference type="InterPro" id="IPR001360">
    <property type="entry name" value="Glyco_hydro_1"/>
</dbReference>
<comment type="caution">
    <text evidence="3">The sequence shown here is derived from an EMBL/GenBank/DDBJ whole genome shotgun (WGS) entry which is preliminary data.</text>
</comment>
<feature type="region of interest" description="Disordered" evidence="2">
    <location>
        <begin position="4532"/>
        <end position="4554"/>
    </location>
</feature>
<feature type="compositionally biased region" description="Low complexity" evidence="2">
    <location>
        <begin position="956"/>
        <end position="968"/>
    </location>
</feature>
<feature type="compositionally biased region" description="Basic and acidic residues" evidence="2">
    <location>
        <begin position="4914"/>
        <end position="4924"/>
    </location>
</feature>
<feature type="region of interest" description="Disordered" evidence="2">
    <location>
        <begin position="366"/>
        <end position="423"/>
    </location>
</feature>
<feature type="compositionally biased region" description="Basic and acidic residues" evidence="2">
    <location>
        <begin position="4162"/>
        <end position="4172"/>
    </location>
</feature>
<feature type="compositionally biased region" description="Basic residues" evidence="2">
    <location>
        <begin position="901"/>
        <end position="917"/>
    </location>
</feature>
<feature type="region of interest" description="Disordered" evidence="2">
    <location>
        <begin position="3007"/>
        <end position="3033"/>
    </location>
</feature>
<feature type="region of interest" description="Disordered" evidence="2">
    <location>
        <begin position="286"/>
        <end position="307"/>
    </location>
</feature>
<name>A0A699GG18_TANCI</name>
<feature type="compositionally biased region" description="Basic and acidic residues" evidence="2">
    <location>
        <begin position="2882"/>
        <end position="2893"/>
    </location>
</feature>
<comment type="similarity">
    <text evidence="1">Belongs to the glycosyl hydrolase 1 family.</text>
</comment>
<feature type="region of interest" description="Disordered" evidence="2">
    <location>
        <begin position="4064"/>
        <end position="4103"/>
    </location>
</feature>
<feature type="region of interest" description="Disordered" evidence="2">
    <location>
        <begin position="1268"/>
        <end position="1287"/>
    </location>
</feature>
<feature type="compositionally biased region" description="Gly residues" evidence="2">
    <location>
        <begin position="597"/>
        <end position="610"/>
    </location>
</feature>
<feature type="compositionally biased region" description="Low complexity" evidence="2">
    <location>
        <begin position="4173"/>
        <end position="4186"/>
    </location>
</feature>
<evidence type="ECO:0000256" key="2">
    <source>
        <dbReference type="SAM" id="MobiDB-lite"/>
    </source>
</evidence>
<feature type="compositionally biased region" description="Basic residues" evidence="2">
    <location>
        <begin position="4443"/>
        <end position="4493"/>
    </location>
</feature>
<feature type="compositionally biased region" description="Polar residues" evidence="2">
    <location>
        <begin position="4532"/>
        <end position="4541"/>
    </location>
</feature>
<feature type="compositionally biased region" description="Basic residues" evidence="2">
    <location>
        <begin position="2599"/>
        <end position="2612"/>
    </location>
</feature>
<dbReference type="SUPFAM" id="SSF51445">
    <property type="entry name" value="(Trans)glycosidases"/>
    <property type="match status" value="1"/>
</dbReference>
<feature type="compositionally biased region" description="Basic residues" evidence="2">
    <location>
        <begin position="568"/>
        <end position="582"/>
    </location>
</feature>
<feature type="region of interest" description="Disordered" evidence="2">
    <location>
        <begin position="1093"/>
        <end position="1114"/>
    </location>
</feature>
<feature type="compositionally biased region" description="Basic and acidic residues" evidence="2">
    <location>
        <begin position="3114"/>
        <end position="3127"/>
    </location>
</feature>
<dbReference type="Gene3D" id="3.20.20.80">
    <property type="entry name" value="Glycosidases"/>
    <property type="match status" value="1"/>
</dbReference>
<feature type="compositionally biased region" description="Basic residues" evidence="2">
    <location>
        <begin position="3219"/>
        <end position="3231"/>
    </location>
</feature>
<evidence type="ECO:0000313" key="3">
    <source>
        <dbReference type="EMBL" id="GEU28537.1"/>
    </source>
</evidence>
<feature type="compositionally biased region" description="Basic residues" evidence="2">
    <location>
        <begin position="4086"/>
        <end position="4095"/>
    </location>
</feature>
<dbReference type="SUPFAM" id="SSF51735">
    <property type="entry name" value="NAD(P)-binding Rossmann-fold domains"/>
    <property type="match status" value="1"/>
</dbReference>
<reference evidence="3" key="1">
    <citation type="journal article" date="2019" name="Sci. Rep.">
        <title>Draft genome of Tanacetum cinerariifolium, the natural source of mosquito coil.</title>
        <authorList>
            <person name="Yamashiro T."/>
            <person name="Shiraishi A."/>
            <person name="Satake H."/>
            <person name="Nakayama K."/>
        </authorList>
    </citation>
    <scope>NUCLEOTIDE SEQUENCE</scope>
</reference>
<feature type="region of interest" description="Disordered" evidence="2">
    <location>
        <begin position="3094"/>
        <end position="3129"/>
    </location>
</feature>
<dbReference type="GO" id="GO:0005975">
    <property type="term" value="P:carbohydrate metabolic process"/>
    <property type="evidence" value="ECO:0007669"/>
    <property type="project" value="InterPro"/>
</dbReference>
<dbReference type="InterPro" id="IPR036291">
    <property type="entry name" value="NAD(P)-bd_dom_sf"/>
</dbReference>
<feature type="compositionally biased region" description="Low complexity" evidence="2">
    <location>
        <begin position="803"/>
        <end position="819"/>
    </location>
</feature>
<feature type="compositionally biased region" description="Basic and acidic residues" evidence="2">
    <location>
        <begin position="3232"/>
        <end position="3244"/>
    </location>
</feature>
<feature type="compositionally biased region" description="Basic residues" evidence="2">
    <location>
        <begin position="537"/>
        <end position="556"/>
    </location>
</feature>
<feature type="region of interest" description="Disordered" evidence="2">
    <location>
        <begin position="4162"/>
        <end position="4188"/>
    </location>
</feature>
<feature type="region of interest" description="Disordered" evidence="2">
    <location>
        <begin position="3216"/>
        <end position="3261"/>
    </location>
</feature>
<feature type="region of interest" description="Disordered" evidence="2">
    <location>
        <begin position="1"/>
        <end position="87"/>
    </location>
</feature>
<feature type="region of interest" description="Disordered" evidence="2">
    <location>
        <begin position="2527"/>
        <end position="2620"/>
    </location>
</feature>
<feature type="compositionally biased region" description="Basic residues" evidence="2">
    <location>
        <begin position="2550"/>
        <end position="2560"/>
    </location>
</feature>
<feature type="region of interest" description="Disordered" evidence="2">
    <location>
        <begin position="4311"/>
        <end position="4503"/>
    </location>
</feature>
<feature type="region of interest" description="Disordered" evidence="2">
    <location>
        <begin position="4847"/>
        <end position="4881"/>
    </location>
</feature>
<feature type="compositionally biased region" description="Low complexity" evidence="2">
    <location>
        <begin position="4867"/>
        <end position="4878"/>
    </location>
</feature>
<feature type="region of interest" description="Disordered" evidence="2">
    <location>
        <begin position="2644"/>
        <end position="2678"/>
    </location>
</feature>
<feature type="region of interest" description="Disordered" evidence="2">
    <location>
        <begin position="4788"/>
        <end position="4814"/>
    </location>
</feature>
<feature type="compositionally biased region" description="Basic residues" evidence="2">
    <location>
        <begin position="4388"/>
        <end position="4402"/>
    </location>
</feature>
<feature type="compositionally biased region" description="Basic residues" evidence="2">
    <location>
        <begin position="925"/>
        <end position="946"/>
    </location>
</feature>
<dbReference type="InterPro" id="IPR017853">
    <property type="entry name" value="GH"/>
</dbReference>
<feature type="compositionally biased region" description="Basic residues" evidence="2">
    <location>
        <begin position="774"/>
        <end position="783"/>
    </location>
</feature>
<feature type="compositionally biased region" description="Low complexity" evidence="2">
    <location>
        <begin position="401"/>
        <end position="421"/>
    </location>
</feature>
<dbReference type="Pfam" id="PF00232">
    <property type="entry name" value="Glyco_hydro_1"/>
    <property type="match status" value="1"/>
</dbReference>
<protein>
    <submittedName>
        <fullName evidence="3">Uncharacterized protein</fullName>
    </submittedName>
</protein>
<feature type="compositionally biased region" description="Low complexity" evidence="2">
    <location>
        <begin position="4317"/>
        <end position="4336"/>
    </location>
</feature>
<feature type="region of interest" description="Disordered" evidence="2">
    <location>
        <begin position="4893"/>
        <end position="4962"/>
    </location>
</feature>
<feature type="compositionally biased region" description="Basic residues" evidence="2">
    <location>
        <begin position="380"/>
        <end position="397"/>
    </location>
</feature>
<dbReference type="Gene3D" id="3.40.50.720">
    <property type="entry name" value="NAD(P)-binding Rossmann-like Domain"/>
    <property type="match status" value="1"/>
</dbReference>
<sequence length="4981" mass="539372">MPAARHAAQRHAVQIPVPHDRPVLPQPAQAARPRRAGAAAAGAKSHLQRGLVPHRPRTAGAGRQRRRQPAVAAAAPCGHVRRPHRGHGRLTGAPFRCAVPVRRRDRTTRLRARCCFGPSRVGECLPKKLGAANIGSCPPLLPSHHETWRHPPAPARRGRHGCDLPQDQLAPAAAAHAVLHGRLARSRQHRLRPAAHRRQPGLPRPRARLGHGCILHRLRRVRRALQPAARTPGRAQDAAAHDAGLGGVFRRQRFCPLAVRVLPDPLFAGRVRSRLHSRRDPVPDVLVPVAAPRPGHGRLPGQHAGRRPACGAAVGQYAGRAGAAGRPRSLAMAAAGAGRAGRAAGRLRLVLPGRPARRRRLAVRLRAADGGAGPGARRGAPPRRLRKRRGRRPRRAGRPGGAVDAAARPRHAAAGAGQPAAGRRRLRAGALVAGAAAALDRHRRPSTPRATDLADGRAGAGGHRRHAGPGPRLRPPPRTARPLHCQHGAGGRRAGAGDRRRQCAGLVAGGTGAGHHRHRRGHAAAAGHPDRPAHARPDRHRHRLHRQRGRAGRRLRTGAGRPGAGMGRQRRPAGRAGRRLPGGRRTGAAGIAAGGAARRGGGTAGTGRPGGAQLTTPPAVGLEYGRFAGYPPATLPFTQLQSDPPMRFVLPSATLAALVSTALTAALASAHAAAVTPAVPSPLSSTPITLDQAMANPDWIGTPVEAAWWGWDSRQVYYKQKRAGSPLRDTYLVATGGAKQVGDQQLANLDTANPVYNRDHTRAIVLRNGDLRRPARAVPHRQRLVQLEPQRAPGVARGRAAHRQGSGRQARSGRPARPATAPDFHPGAREARARRNACPARRGTQRRRHPRAETRVPGRESGNRIERAVTERPLPAGSDQRQGCRQAPRGQDAALRDRIRLRGNRRRAQARERRRSRAAQAAADRHRHRQDQRPVVRRPARHRRRSAGRDARRAQARPAQGQPPAAFRAQRRIDPLERRRRPRGRDGAGHRQQGPLDRHRGPGRRHTATAAPADGRGLGEQPRQRLRLAAGQPHAVVPVRGKRLRPPLPEKRADARRRATGDYLGQMGNQRRHLVGRRQDRLFHVQPQAAGHLRSLFQRREERRRQGADRAGRRGKFYRVAGRPQAAGALLDVVHAGANRHRARHRRRGDPADRHPQRRLQGAHLDRTANRGRAVHPRRRPERDAALPRVLPRADVPQPAGAARLHRAGHGLSGVARLWPQLAHGDLPPDGPPGTGRLHRRLELAGGQPAGRRQQRGHLRRQLRRLHDLHGAAARTGPVQGRRRAAARDRLDHLQPRVHGQHPQHAGAGPGSVQGVVADRIRGQPEGSPPDRPRHGGRQCVLPGLGAHGAALHRAEKGQLGTGLVSAGTPRIRACGKLVRPVPPHLPAVRAHAQEQGIKKAEPRRYRPCRFWSCPGGSAAPSARSAPRWPFAGPPRRAGHWPRALFPRSCAGFPAPPGAPRPPTARRCGARSFSACSFPGWPVWPWSCRPGPPSKTALVLVQAMRARALRAVEHAADAIGPDAGVVEEAAVRAPGGHGGDHGHARPHVVADLLDGLHQRWRQRRHGGGDRLTDAGDLDVLIAHHALQRGLHLVDRLAGQDAAVDGGARPLRQRVVGVARLHPGGHARGAHGGVMRRADRVQAVQRGLVGRVLQDGLHVGRDLPLLDGGHALVERARDGRQLERERELSQLRQAIGQAVDGVVAVRRRTVAARIGDLELEALVGFFAGLDTVPHRLAVLVEQAAAAFVERQFGVDQRTVMLEQVIDTVEFRRHHFLVARQRQHQVALGRQLFLLVADHVGHERRCHGLVVRGAARIKHAVFFHQLERIAHPVLAVGLHHVHVGQQQQRSAAAVALQARHQVALGGRAGRHDDLHVGIAKAAGLETPGDLGDGRRARAGGMGGVGFHQLLRPLVAGVKKQVHRAMLRRCDILLSILTIRRLVSQPMSHTPVPPPLALWGGVEATVNRVGERYFSQMELNGHDARLDDLDRFATLGITALRYPVLWELVAPDGLAHADWRWPDERLHALRERGITPIAGLVHHGSGPRHTSLIDPDFATGLAEYAGAVAQRYPWLDYYTPVNEPCTTARFSCLYGLWHPHRQDDASFVRAVLVQCKATVLAMQAIRAVNPQARLVQTDDLGKAYGTAVMAEQIRFTNHRRWLGWDLLCGMVGPDHALWRYLLKSGATEEELLWFRAHPCPPDVVGINYYITSERWLDHRIELYDDRDVGAHGYADVAAARSMDTPCPGIAPLLHEAWERYGLPLVVTEAHLDAQREDQVRWLHEIWQGAQQARQAGADVRAVTVWALLGAFDWNSLVTHRNLYYESGAFDLRSPQPRATAVATLMRELAAGQPPSSPALDGQGWWRHPERLLHAATDGEPGGELDGSADGKRERGPARPILISSGGGKMGNAFAQLCAERHLACIVLTRQQMDTTDAASVNAALARHQPWAVINTSGYVHAQRIGNDAAPGQRINDHAARGERSTDDPALCQRTGDEPALCQRSAREHAGPGSPGAGLCSAGHPAAQFLQRPGVRWTARPPTGGKRSADAGHALRRQRGRGRTARAGGPPRHADRAHQRPVRPLGPPQFRHPRAAGAGERSHLHRHRRSYRHAHVRAGPGARVPQFADRRRVRHLARQPRNRAELVATGAPRGRTGRPAGGTDRGGCGPVTGRSPPQRPGPFSLRVMHYVAVRGAHAWTHPAAAAVIPPTRPLVARLVPIILAPPRAALHARRPLQWDHHISRHRSQVERAADEAAQADHQFGRVDRAPCCQVGRCGARQSAMFFRSQQQDVGQCGFHCIADAAGAVGAGLGIRLRRWLICWLLLCLTCWCPIAQVAQMGGIDGQLSRKRTTQRAVSRHQRFHPLVDLPVHALAALLDGLHHQDADAHADQGKQRQPDQGGHRGLPRTEIHISHSLLRPICSMQTSVPGPIGPYVWWRTLPKANFIYSEKNFLLRNVYAGHGLSATLPRRHAARYQGKSLRVQGRDCRHHGRAGVRLRHGRDLGRVALHEHAHRKWRPRPDPGHRGRRHVGPGVWRGRRFADGRHAVGQVRPPHHLDGPGAGVPDRRAGHDAGAVRGGDGGHALRARAGRRRRVVHGAGIHCRNGRPQPARPAGQPERADDRQRPADRVHSQRGARAFLRLAPRLALHAGHCRRAGDPAGTGHAVRAGLAALAGKLVRRARHAVDPQTAVDRYRPRFRGAIYGRKCFHVFHADHFEIDGPGHQRRVDRHHRQRRGGADRDLHRHLADRQAGPPDHADVRSRLRRRDPGCAGRRVALHARRADEKLCRAGVHLVLPAVHADADFARVLAADVRAVPDAFAWRADRHGGGVPVGIQWPGGAAVPGRHGAVRQRHVLRVCRHQCVVADLCGDVSAGNQGQVAGKTGAVPGEGTRLSRVTGESHDQDAQEVRPAIEVMRALPAAFYAAQRGQPCRHGQRLAVVLGLVFLGEFFHAVVAVAGQRVSAEFGQDQRPVRRQLPFQRGQRGQRIAAVPAGVGVHGQHVELVGQRVLDVRELLAVHLVAFHQQRRAHQTGGVERAHVVGHGAVERGAGGRDRRLVPHAPQHHGGAVAVAVDGFRLHRQRLAQHGRIFPVHGPVHGNFAPDQQPHFVGQAQRGFRMRVVRQPHVVGAQAVLDFREQRARRLLRHVARRIGAKLFLVQRDAAQENRFAIEQDLRALDGNGAKADAVLHAVGSGGEADVVERGRVRRPALQLGRRPDIEHGAAMGVGGGAGSSQCPDRHVDHLPDRLRALQLHGAGDAAVQAQAERGVVDKGGRGGDQAHGAGDAAIDIPVGDGRGNRLRIMGGIGSHAQAVVAGAQGVGHFQHEGRKTALVAADFLAVQVHIRAIVDRLEAQKGALAVLLAGVELALEPHQAVVIAQRRRGGVPGARDAHLRTAVEVEFKKIDAAFGFLGGDIDVAVALHARLGHPAVDVVQAGTVQVFRVRPLARQVLAVARLRCGQQYGGAQVGLGPGRFQAEHEAQCKHDVFHVVPMVIVSAAAGGFAYERQGRGTACTEMSIEMEYRSTHRPRCLRGEIITGLHGCPNCPDTPFFDLAQRFTRCVALESAALSADHGPSSRTSPSRRLAGQDARRLRLRRRRRVRGPAPLQPARAQQRFLHPAGAAGRDCRRPRARQAVFCRQQYLRPQRQAQNLFARYGAGDCHGARCADHGRSRPDHDGARPVGGRAGPPVGAGQRRQLGRCEILAPHGPDARDPVARTVARRNRGNPPAVPGDGAGSLRAWRAVHRLLGPLPAVGLFQPPRFQPGHVHQLLPLGLQGKKRQRGRQRRPGRGSDAGNPAALPAGAARSGAAVLCAAPATAPPAGRPAVPDRGSRAARPADAGPGRRTRHLHHEFERPARGRAHRTAGKDRRRFAQDRRPHQVAVLRGAHGPGVPPGHRRRGSRPPVRRRPAGPVAGPGQSRLHGRLLPAPPHAGAPELSARRVGSAPQPVRGRRAGRCGRLGAHRRQKPFCRGRPHRGHPSARQPRHHHRAHAGRRWRGHRGGAGQRPRGAHCPRCGAGPGPAGALPVTAAQRRLAITTSRYSAGSTSEPWPATLARSSRAPVGDGRVTEIEQLAGNVEPLRVHAEHGAQVLFGAPQQRRLHAGRRRHERGHGTEYLAHETGRGPVGQADTPAATHHAQHFAGRARMVGREHGAERGQRHVEAAVAERQLLGVRLAERDVESFRCRAGAAFFQQRRHVVGGRDAGEAAGGRQRCVAVAGSDVDHAFAGADVGGLGQRLADDLQRDADHGKIAAGPGGLLPLLDGAEIRGGCGGGCRGGCVHDGLLHAEGGWSGGIPVGPAPPRNSVHQGSRQPLVRSRPLTRTAAPACTYPHTGALHETSDHCLIARYRTPGSLAGRAAVRHCRRQRRPARRTGPRQGAGTGTDAAGRGHHALASPLCHRTAGAGTVPDAGLSQGHGRTHGRHLDPDPDRHRAAGPASGRPHRLAAGRRPPDQPAHPRPTVPARTRRRSLPLIRAGASATALRRHATRI</sequence>
<feature type="region of interest" description="Disordered" evidence="2">
    <location>
        <begin position="436"/>
        <end position="616"/>
    </location>
</feature>
<feature type="compositionally biased region" description="Basic and acidic residues" evidence="2">
    <location>
        <begin position="4358"/>
        <end position="4371"/>
    </location>
</feature>
<gene>
    <name evidence="3" type="ORF">Tci_000515</name>
</gene>
<feature type="compositionally biased region" description="Low complexity" evidence="2">
    <location>
        <begin position="26"/>
        <end position="43"/>
    </location>
</feature>
<feature type="compositionally biased region" description="Basic residues" evidence="2">
    <location>
        <begin position="1138"/>
        <end position="1148"/>
    </location>
</feature>
<feature type="compositionally biased region" description="Basic residues" evidence="2">
    <location>
        <begin position="4851"/>
        <end position="4866"/>
    </location>
</feature>
<feature type="compositionally biased region" description="Low complexity" evidence="2">
    <location>
        <begin position="586"/>
        <end position="596"/>
    </location>
</feature>
<accession>A0A699GG18</accession>
<feature type="compositionally biased region" description="Low complexity" evidence="2">
    <location>
        <begin position="4287"/>
        <end position="4296"/>
    </location>
</feature>
<feature type="compositionally biased region" description="Basic residues" evidence="2">
    <location>
        <begin position="4270"/>
        <end position="4282"/>
    </location>
</feature>
<feature type="region of interest" description="Disordered" evidence="2">
    <location>
        <begin position="1138"/>
        <end position="1186"/>
    </location>
</feature>
<feature type="compositionally biased region" description="Basic and acidic residues" evidence="2">
    <location>
        <begin position="1098"/>
        <end position="1112"/>
    </location>
</feature>
<feature type="compositionally biased region" description="Low complexity" evidence="2">
    <location>
        <begin position="2644"/>
        <end position="2654"/>
    </location>
</feature>
<feature type="compositionally biased region" description="Basic residues" evidence="2">
    <location>
        <begin position="52"/>
        <end position="68"/>
    </location>
</feature>
<feature type="compositionally biased region" description="Gly residues" evidence="2">
    <location>
        <begin position="2655"/>
        <end position="2666"/>
    </location>
</feature>
<feature type="compositionally biased region" description="Low complexity" evidence="2">
    <location>
        <begin position="1"/>
        <end position="14"/>
    </location>
</feature>
<dbReference type="EMBL" id="BKCJ010000008">
    <property type="protein sequence ID" value="GEU28537.1"/>
    <property type="molecule type" value="Genomic_DNA"/>
</dbReference>
<feature type="compositionally biased region" description="Basic and acidic residues" evidence="2">
    <location>
        <begin position="851"/>
        <end position="870"/>
    </location>
</feature>
<feature type="region of interest" description="Disordered" evidence="2">
    <location>
        <begin position="184"/>
        <end position="208"/>
    </location>
</feature>
<dbReference type="GO" id="GO:0004553">
    <property type="term" value="F:hydrolase activity, hydrolyzing O-glycosyl compounds"/>
    <property type="evidence" value="ECO:0007669"/>
    <property type="project" value="InterPro"/>
</dbReference>
<organism evidence="3">
    <name type="scientific">Tanacetum cinerariifolium</name>
    <name type="common">Dalmatian daisy</name>
    <name type="synonym">Chrysanthemum cinerariifolium</name>
    <dbReference type="NCBI Taxonomy" id="118510"/>
    <lineage>
        <taxon>Eukaryota</taxon>
        <taxon>Viridiplantae</taxon>
        <taxon>Streptophyta</taxon>
        <taxon>Embryophyta</taxon>
        <taxon>Tracheophyta</taxon>
        <taxon>Spermatophyta</taxon>
        <taxon>Magnoliopsida</taxon>
        <taxon>eudicotyledons</taxon>
        <taxon>Gunneridae</taxon>
        <taxon>Pentapetalae</taxon>
        <taxon>asterids</taxon>
        <taxon>campanulids</taxon>
        <taxon>Asterales</taxon>
        <taxon>Asteraceae</taxon>
        <taxon>Asteroideae</taxon>
        <taxon>Anthemideae</taxon>
        <taxon>Anthemidinae</taxon>
        <taxon>Tanacetum</taxon>
    </lineage>
</organism>
<feature type="region of interest" description="Disordered" evidence="2">
    <location>
        <begin position="2882"/>
        <end position="2902"/>
    </location>
</feature>